<accession>A0A5A7NYR9</accession>
<reference evidence="3" key="1">
    <citation type="journal article" date="2019" name="Curr. Biol.">
        <title>Genome Sequence of Striga asiatica Provides Insight into the Evolution of Plant Parasitism.</title>
        <authorList>
            <person name="Yoshida S."/>
            <person name="Kim S."/>
            <person name="Wafula E.K."/>
            <person name="Tanskanen J."/>
            <person name="Kim Y.M."/>
            <person name="Honaas L."/>
            <person name="Yang Z."/>
            <person name="Spallek T."/>
            <person name="Conn C.E."/>
            <person name="Ichihashi Y."/>
            <person name="Cheong K."/>
            <person name="Cui S."/>
            <person name="Der J.P."/>
            <person name="Gundlach H."/>
            <person name="Jiao Y."/>
            <person name="Hori C."/>
            <person name="Ishida J.K."/>
            <person name="Kasahara H."/>
            <person name="Kiba T."/>
            <person name="Kim M.S."/>
            <person name="Koo N."/>
            <person name="Laohavisit A."/>
            <person name="Lee Y.H."/>
            <person name="Lumba S."/>
            <person name="McCourt P."/>
            <person name="Mortimer J.C."/>
            <person name="Mutuku J.M."/>
            <person name="Nomura T."/>
            <person name="Sasaki-Sekimoto Y."/>
            <person name="Seto Y."/>
            <person name="Wang Y."/>
            <person name="Wakatake T."/>
            <person name="Sakakibara H."/>
            <person name="Demura T."/>
            <person name="Yamaguchi S."/>
            <person name="Yoneyama K."/>
            <person name="Manabe R.I."/>
            <person name="Nelson D.C."/>
            <person name="Schulman A.H."/>
            <person name="Timko M.P."/>
            <person name="dePamphilis C.W."/>
            <person name="Choi D."/>
            <person name="Shirasu K."/>
        </authorList>
    </citation>
    <scope>NUCLEOTIDE SEQUENCE [LARGE SCALE GENOMIC DNA]</scope>
    <source>
        <strain evidence="3">cv. UVA1</strain>
    </source>
</reference>
<keyword evidence="2" id="KW-0378">Hydrolase</keyword>
<organism evidence="2 3">
    <name type="scientific">Striga asiatica</name>
    <name type="common">Asiatic witchweed</name>
    <name type="synonym">Buchnera asiatica</name>
    <dbReference type="NCBI Taxonomy" id="4170"/>
    <lineage>
        <taxon>Eukaryota</taxon>
        <taxon>Viridiplantae</taxon>
        <taxon>Streptophyta</taxon>
        <taxon>Embryophyta</taxon>
        <taxon>Tracheophyta</taxon>
        <taxon>Spermatophyta</taxon>
        <taxon>Magnoliopsida</taxon>
        <taxon>eudicotyledons</taxon>
        <taxon>Gunneridae</taxon>
        <taxon>Pentapetalae</taxon>
        <taxon>asterids</taxon>
        <taxon>lamiids</taxon>
        <taxon>Lamiales</taxon>
        <taxon>Orobanchaceae</taxon>
        <taxon>Buchnereae</taxon>
        <taxon>Striga</taxon>
    </lineage>
</organism>
<dbReference type="GO" id="GO:0016787">
    <property type="term" value="F:hydrolase activity"/>
    <property type="evidence" value="ECO:0007669"/>
    <property type="project" value="UniProtKB-KW"/>
</dbReference>
<protein>
    <submittedName>
        <fullName evidence="2">P-loop containing nucleoside triphosphatehydrolases superfamily protein</fullName>
    </submittedName>
</protein>
<comment type="caution">
    <text evidence="2">The sequence shown here is derived from an EMBL/GenBank/DDBJ whole genome shotgun (WGS) entry which is preliminary data.</text>
</comment>
<proteinExistence type="predicted"/>
<dbReference type="Proteomes" id="UP000325081">
    <property type="component" value="Unassembled WGS sequence"/>
</dbReference>
<dbReference type="EMBL" id="BKCP01000447">
    <property type="protein sequence ID" value="GER25695.1"/>
    <property type="molecule type" value="Genomic_DNA"/>
</dbReference>
<sequence>MLRRRTWGKPNTCLGPGRRRKATEGPTWRRQSAAAMGTDDPPVTGESITGDRLETIRQEILVVSLATATTDAQSSIIIHAFLHRRSCSVHTTLLVVETFYVCPTKFLPPVVRLCPTPLRFRSSSNRKPVEFHTSAMCSTMLFQSFDHSSHNSARLQLVV</sequence>
<evidence type="ECO:0000313" key="3">
    <source>
        <dbReference type="Proteomes" id="UP000325081"/>
    </source>
</evidence>
<name>A0A5A7NYR9_STRAF</name>
<evidence type="ECO:0000256" key="1">
    <source>
        <dbReference type="SAM" id="MobiDB-lite"/>
    </source>
</evidence>
<gene>
    <name evidence="2" type="ORF">STAS_01302</name>
</gene>
<keyword evidence="3" id="KW-1185">Reference proteome</keyword>
<dbReference type="AlphaFoldDB" id="A0A5A7NYR9"/>
<evidence type="ECO:0000313" key="2">
    <source>
        <dbReference type="EMBL" id="GER25695.1"/>
    </source>
</evidence>
<feature type="region of interest" description="Disordered" evidence="1">
    <location>
        <begin position="1"/>
        <end position="48"/>
    </location>
</feature>